<feature type="non-terminal residue" evidence="2">
    <location>
        <position position="1"/>
    </location>
</feature>
<evidence type="ECO:0000313" key="3">
    <source>
        <dbReference type="Proteomes" id="UP000335636"/>
    </source>
</evidence>
<evidence type="ECO:0000256" key="1">
    <source>
        <dbReference type="SAM" id="MobiDB-lite"/>
    </source>
</evidence>
<protein>
    <submittedName>
        <fullName evidence="2">Uncharacterized protein</fullName>
    </submittedName>
</protein>
<name>A0A5E4B5R1_MARMO</name>
<evidence type="ECO:0000313" key="2">
    <source>
        <dbReference type="EMBL" id="VTJ65038.1"/>
    </source>
</evidence>
<feature type="compositionally biased region" description="Basic and acidic residues" evidence="1">
    <location>
        <begin position="11"/>
        <end position="23"/>
    </location>
</feature>
<feature type="compositionally biased region" description="Low complexity" evidence="1">
    <location>
        <begin position="32"/>
        <end position="42"/>
    </location>
</feature>
<dbReference type="AlphaFoldDB" id="A0A5E4B5R1"/>
<dbReference type="Proteomes" id="UP000335636">
    <property type="component" value="Unassembled WGS sequence"/>
</dbReference>
<feature type="compositionally biased region" description="Basic residues" evidence="1">
    <location>
        <begin position="1"/>
        <end position="10"/>
    </location>
</feature>
<gene>
    <name evidence="2" type="ORF">MONAX_5E027091</name>
</gene>
<organism evidence="2 3">
    <name type="scientific">Marmota monax</name>
    <name type="common">Woodchuck</name>
    <dbReference type="NCBI Taxonomy" id="9995"/>
    <lineage>
        <taxon>Eukaryota</taxon>
        <taxon>Metazoa</taxon>
        <taxon>Chordata</taxon>
        <taxon>Craniata</taxon>
        <taxon>Vertebrata</taxon>
        <taxon>Euteleostomi</taxon>
        <taxon>Mammalia</taxon>
        <taxon>Eutheria</taxon>
        <taxon>Euarchontoglires</taxon>
        <taxon>Glires</taxon>
        <taxon>Rodentia</taxon>
        <taxon>Sciuromorpha</taxon>
        <taxon>Sciuridae</taxon>
        <taxon>Xerinae</taxon>
        <taxon>Marmotini</taxon>
        <taxon>Marmota</taxon>
    </lineage>
</organism>
<feature type="region of interest" description="Disordered" evidence="1">
    <location>
        <begin position="1"/>
        <end position="122"/>
    </location>
</feature>
<keyword evidence="3" id="KW-1185">Reference proteome</keyword>
<dbReference type="EMBL" id="CABDUW010000292">
    <property type="protein sequence ID" value="VTJ65038.1"/>
    <property type="molecule type" value="Genomic_DNA"/>
</dbReference>
<reference evidence="2" key="1">
    <citation type="submission" date="2019-04" db="EMBL/GenBank/DDBJ databases">
        <authorList>
            <person name="Alioto T."/>
            <person name="Alioto T."/>
        </authorList>
    </citation>
    <scope>NUCLEOTIDE SEQUENCE [LARGE SCALE GENOMIC DNA]</scope>
</reference>
<accession>A0A5E4B5R1</accession>
<comment type="caution">
    <text evidence="2">The sequence shown here is derived from an EMBL/GenBank/DDBJ whole genome shotgun (WGS) entry which is preliminary data.</text>
</comment>
<feature type="compositionally biased region" description="Basic residues" evidence="1">
    <location>
        <begin position="80"/>
        <end position="106"/>
    </location>
</feature>
<sequence length="122" mass="14188">RRWRWQPRWKRAGEPEPAARDAQRGALHRHAAAQPLHLPAQLGPRWLRPWGSRYSSDSRPPPPPAFRCSAARVPPPPPHKLTRARAHTHTYTRTHAHTHIHTHSLTRQRAAGRSMDRFPWFP</sequence>
<proteinExistence type="predicted"/>